<dbReference type="AlphaFoldDB" id="A0A919PDV9"/>
<evidence type="ECO:0000256" key="5">
    <source>
        <dbReference type="ARBA" id="ARBA00023167"/>
    </source>
</evidence>
<keyword evidence="8" id="KW-1185">Reference proteome</keyword>
<proteinExistence type="predicted"/>
<dbReference type="EMBL" id="BONO01000015">
    <property type="protein sequence ID" value="GIG36787.1"/>
    <property type="molecule type" value="Genomic_DNA"/>
</dbReference>
<comment type="caution">
    <text evidence="7">The sequence shown here is derived from an EMBL/GenBank/DDBJ whole genome shotgun (WGS) entry which is preliminary data.</text>
</comment>
<evidence type="ECO:0000256" key="1">
    <source>
        <dbReference type="ARBA" id="ARBA00004945"/>
    </source>
</evidence>
<dbReference type="GO" id="GO:0009164">
    <property type="term" value="P:nucleoside catabolic process"/>
    <property type="evidence" value="ECO:0007669"/>
    <property type="project" value="InterPro"/>
</dbReference>
<evidence type="ECO:0000313" key="8">
    <source>
        <dbReference type="Proteomes" id="UP000642125"/>
    </source>
</evidence>
<dbReference type="SUPFAM" id="SSF53167">
    <property type="entry name" value="Purine and uridine phosphorylases"/>
    <property type="match status" value="1"/>
</dbReference>
<evidence type="ECO:0000259" key="6">
    <source>
        <dbReference type="Pfam" id="PF01048"/>
    </source>
</evidence>
<keyword evidence="4" id="KW-0378">Hydrolase</keyword>
<dbReference type="InterPro" id="IPR000845">
    <property type="entry name" value="Nucleoside_phosphorylase_d"/>
</dbReference>
<dbReference type="PANTHER" id="PTHR46832:SF1">
    <property type="entry name" value="5'-METHYLTHIOADENOSINE_S-ADENOSYLHOMOCYSTEINE NUCLEOSIDASE"/>
    <property type="match status" value="1"/>
</dbReference>
<dbReference type="CDD" id="cd09008">
    <property type="entry name" value="MTAN"/>
    <property type="match status" value="1"/>
</dbReference>
<dbReference type="Pfam" id="PF01048">
    <property type="entry name" value="PNP_UDP_1"/>
    <property type="match status" value="1"/>
</dbReference>
<dbReference type="Proteomes" id="UP000642125">
    <property type="component" value="Unassembled WGS sequence"/>
</dbReference>
<dbReference type="InterPro" id="IPR010049">
    <property type="entry name" value="MTA_SAH_Nsdase"/>
</dbReference>
<dbReference type="GO" id="GO:0008930">
    <property type="term" value="F:methylthioadenosine nucleosidase activity"/>
    <property type="evidence" value="ECO:0007669"/>
    <property type="project" value="InterPro"/>
</dbReference>
<dbReference type="GO" id="GO:0019284">
    <property type="term" value="P:L-methionine salvage from S-adenosylmethionine"/>
    <property type="evidence" value="ECO:0007669"/>
    <property type="project" value="TreeGrafter"/>
</dbReference>
<dbReference type="RefSeq" id="WP_239068711.1">
    <property type="nucleotide sequence ID" value="NZ_BONO01000015.1"/>
</dbReference>
<protein>
    <recommendedName>
        <fullName evidence="2">adenosylhomocysteine nucleosidase</fullName>
        <ecNumber evidence="2">3.2.2.9</ecNumber>
    </recommendedName>
</protein>
<keyword evidence="5" id="KW-0486">Methionine biosynthesis</keyword>
<dbReference type="InterPro" id="IPR035994">
    <property type="entry name" value="Nucleoside_phosphorylase_sf"/>
</dbReference>
<comment type="pathway">
    <text evidence="1">Amino-acid biosynthesis; L-methionine biosynthesis via salvage pathway; S-methyl-5-thio-alpha-D-ribose 1-phosphate from S-methyl-5'-thioadenosine (hydrolase route): step 1/2.</text>
</comment>
<dbReference type="PANTHER" id="PTHR46832">
    <property type="entry name" value="5'-METHYLTHIOADENOSINE/S-ADENOSYLHOMOCYSTEINE NUCLEOSIDASE"/>
    <property type="match status" value="1"/>
</dbReference>
<name>A0A919PDV9_9CELL</name>
<dbReference type="NCBIfam" id="TIGR01704">
    <property type="entry name" value="MTA_SAH-Nsdase"/>
    <property type="match status" value="1"/>
</dbReference>
<accession>A0A919PDV9</accession>
<keyword evidence="3" id="KW-0028">Amino-acid biosynthesis</keyword>
<dbReference type="GO" id="GO:0019509">
    <property type="term" value="P:L-methionine salvage from methylthioadenosine"/>
    <property type="evidence" value="ECO:0007669"/>
    <property type="project" value="InterPro"/>
</dbReference>
<gene>
    <name evidence="7" type="ORF">Cpa01nite_21680</name>
</gene>
<evidence type="ECO:0000256" key="4">
    <source>
        <dbReference type="ARBA" id="ARBA00022801"/>
    </source>
</evidence>
<evidence type="ECO:0000256" key="3">
    <source>
        <dbReference type="ARBA" id="ARBA00022605"/>
    </source>
</evidence>
<dbReference type="GO" id="GO:0008782">
    <property type="term" value="F:adenosylhomocysteine nucleosidase activity"/>
    <property type="evidence" value="ECO:0007669"/>
    <property type="project" value="UniProtKB-EC"/>
</dbReference>
<evidence type="ECO:0000256" key="2">
    <source>
        <dbReference type="ARBA" id="ARBA00011974"/>
    </source>
</evidence>
<dbReference type="Gene3D" id="3.40.50.1580">
    <property type="entry name" value="Nucleoside phosphorylase domain"/>
    <property type="match status" value="1"/>
</dbReference>
<dbReference type="EC" id="3.2.2.9" evidence="2"/>
<reference evidence="7" key="1">
    <citation type="submission" date="2021-01" db="EMBL/GenBank/DDBJ databases">
        <title>Whole genome shotgun sequence of Cellulomonas pakistanensis NBRC 110800.</title>
        <authorList>
            <person name="Komaki H."/>
            <person name="Tamura T."/>
        </authorList>
    </citation>
    <scope>NUCLEOTIDE SEQUENCE</scope>
    <source>
        <strain evidence="7">NBRC 110800</strain>
    </source>
</reference>
<dbReference type="GO" id="GO:0005829">
    <property type="term" value="C:cytosol"/>
    <property type="evidence" value="ECO:0007669"/>
    <property type="project" value="TreeGrafter"/>
</dbReference>
<organism evidence="7 8">
    <name type="scientific">Cellulomonas pakistanensis</name>
    <dbReference type="NCBI Taxonomy" id="992287"/>
    <lineage>
        <taxon>Bacteria</taxon>
        <taxon>Bacillati</taxon>
        <taxon>Actinomycetota</taxon>
        <taxon>Actinomycetes</taxon>
        <taxon>Micrococcales</taxon>
        <taxon>Cellulomonadaceae</taxon>
        <taxon>Cellulomonas</taxon>
    </lineage>
</organism>
<sequence length="250" mass="24603">MTAPDLTPLAEVEAVVAVAMPDEAAPFLERADAVGEPATVGGAEHHVLTLAGRRVLLVRGGIGLANAASAASAALVLVSAARGGEAPAALISAGSAGGVQAGVHVGDVVVGTEHVYTNADARAFGYALGQVPGMPATYHGDQGLRGAALGADAGDLTVRAGLMLSSDAFVDATLVGPVREQFPGGLSTDMETTALAQVAHVYGVPFLAVRGISDLCGPAGADDFLTHVDDAADRSAAVVAGLLARVGAPA</sequence>
<feature type="domain" description="Nucleoside phosphorylase" evidence="6">
    <location>
        <begin position="15"/>
        <end position="243"/>
    </location>
</feature>
<evidence type="ECO:0000313" key="7">
    <source>
        <dbReference type="EMBL" id="GIG36787.1"/>
    </source>
</evidence>